<comment type="function">
    <text evidence="5">Phosphodiesterase responsible for the U6 snRNA 3' end processing. Acts as an exoribonuclease (RNase) responsible for trimming the poly(U) tract of the last nucleotides in the pre-U6 snRNA molecule, leading to the formation of mature U6 snRNA.</text>
</comment>
<comment type="similarity">
    <text evidence="5">Belongs to the 2H phosphoesterase superfamily. USB1 family.</text>
</comment>
<dbReference type="GO" id="GO:1990838">
    <property type="term" value="F:poly(U)-specific exoribonuclease activity, producing 3' uridine cyclic phosphate ends"/>
    <property type="evidence" value="ECO:0007669"/>
    <property type="project" value="UniProtKB-UniRule"/>
</dbReference>
<dbReference type="EMBL" id="JAANER010000006">
    <property type="protein sequence ID" value="KAG9188732.1"/>
    <property type="molecule type" value="Genomic_DNA"/>
</dbReference>
<evidence type="ECO:0000256" key="4">
    <source>
        <dbReference type="ARBA" id="ARBA00023242"/>
    </source>
</evidence>
<evidence type="ECO:0000256" key="3">
    <source>
        <dbReference type="ARBA" id="ARBA00023239"/>
    </source>
</evidence>
<evidence type="ECO:0000313" key="8">
    <source>
        <dbReference type="Proteomes" id="UP001199106"/>
    </source>
</evidence>
<feature type="region of interest" description="Disordered" evidence="6">
    <location>
        <begin position="223"/>
        <end position="254"/>
    </location>
</feature>
<dbReference type="PANTHER" id="PTHR13522:SF3">
    <property type="entry name" value="U6 SNRNA PHOSPHODIESTERASE 1"/>
    <property type="match status" value="1"/>
</dbReference>
<feature type="compositionally biased region" description="Basic and acidic residues" evidence="6">
    <location>
        <begin position="243"/>
        <end position="254"/>
    </location>
</feature>
<evidence type="ECO:0000256" key="1">
    <source>
        <dbReference type="ARBA" id="ARBA00022722"/>
    </source>
</evidence>
<evidence type="ECO:0000256" key="5">
    <source>
        <dbReference type="HAMAP-Rule" id="MF_03040"/>
    </source>
</evidence>
<dbReference type="InterPro" id="IPR027521">
    <property type="entry name" value="Usb1"/>
</dbReference>
<dbReference type="Pfam" id="PF09749">
    <property type="entry name" value="HVSL"/>
    <property type="match status" value="1"/>
</dbReference>
<proteinExistence type="inferred from homology"/>
<dbReference type="Gene3D" id="3.90.1140.10">
    <property type="entry name" value="Cyclic phosphodiesterase"/>
    <property type="match status" value="1"/>
</dbReference>
<comment type="caution">
    <text evidence="7">The sequence shown here is derived from an EMBL/GenBank/DDBJ whole genome shotgun (WGS) entry which is preliminary data.</text>
</comment>
<protein>
    <recommendedName>
        <fullName evidence="5">U6 snRNA phosphodiesterase</fullName>
        <ecNumber evidence="5">3.1.4.-</ecNumber>
    </recommendedName>
</protein>
<keyword evidence="1 5" id="KW-0540">Nuclease</keyword>
<keyword evidence="8" id="KW-1185">Reference proteome</keyword>
<dbReference type="AlphaFoldDB" id="A0AAD4FF90"/>
<evidence type="ECO:0000256" key="6">
    <source>
        <dbReference type="SAM" id="MobiDB-lite"/>
    </source>
</evidence>
<dbReference type="Proteomes" id="UP001199106">
    <property type="component" value="Unassembled WGS sequence"/>
</dbReference>
<dbReference type="PANTHER" id="PTHR13522">
    <property type="entry name" value="U6 SNRNA PHOSPHODIESTERASE 1"/>
    <property type="match status" value="1"/>
</dbReference>
<keyword evidence="2 5" id="KW-0378">Hydrolase</keyword>
<evidence type="ECO:0000256" key="2">
    <source>
        <dbReference type="ARBA" id="ARBA00022801"/>
    </source>
</evidence>
<dbReference type="GO" id="GO:0034477">
    <property type="term" value="P:U6 snRNA 3'-end processing"/>
    <property type="evidence" value="ECO:0007669"/>
    <property type="project" value="UniProtKB-UniRule"/>
</dbReference>
<name>A0AAD4FF90_9PLEO</name>
<dbReference type="HAMAP" id="MF_03040">
    <property type="entry name" value="USB1"/>
    <property type="match status" value="1"/>
</dbReference>
<dbReference type="GO" id="GO:0005634">
    <property type="term" value="C:nucleus"/>
    <property type="evidence" value="ECO:0007669"/>
    <property type="project" value="UniProtKB-SubCell"/>
</dbReference>
<gene>
    <name evidence="5" type="primary">USB1</name>
    <name evidence="7" type="ORF">G6011_07437</name>
</gene>
<keyword evidence="3" id="KW-0456">Lyase</keyword>
<feature type="active site" description="Proton donor/acceptor" evidence="5">
    <location>
        <position position="134"/>
    </location>
</feature>
<dbReference type="GO" id="GO:0016829">
    <property type="term" value="F:lyase activity"/>
    <property type="evidence" value="ECO:0007669"/>
    <property type="project" value="UniProtKB-KW"/>
</dbReference>
<feature type="compositionally biased region" description="Low complexity" evidence="6">
    <location>
        <begin position="21"/>
        <end position="31"/>
    </location>
</feature>
<accession>A0AAD4FF90</accession>
<evidence type="ECO:0000313" key="7">
    <source>
        <dbReference type="EMBL" id="KAG9188732.1"/>
    </source>
</evidence>
<reference evidence="7" key="1">
    <citation type="submission" date="2021-07" db="EMBL/GenBank/DDBJ databases">
        <title>Genome Resource of American Ginseng Black Spot Pathogen Alternaria panax.</title>
        <authorList>
            <person name="Qiu C."/>
            <person name="Wang W."/>
            <person name="Liu Z."/>
        </authorList>
    </citation>
    <scope>NUCLEOTIDE SEQUENCE</scope>
    <source>
        <strain evidence="7">BNCC115425</strain>
    </source>
</reference>
<organism evidence="7 8">
    <name type="scientific">Alternaria panax</name>
    <dbReference type="NCBI Taxonomy" id="48097"/>
    <lineage>
        <taxon>Eukaryota</taxon>
        <taxon>Fungi</taxon>
        <taxon>Dikarya</taxon>
        <taxon>Ascomycota</taxon>
        <taxon>Pezizomycotina</taxon>
        <taxon>Dothideomycetes</taxon>
        <taxon>Pleosporomycetidae</taxon>
        <taxon>Pleosporales</taxon>
        <taxon>Pleosporineae</taxon>
        <taxon>Pleosporaceae</taxon>
        <taxon>Alternaria</taxon>
        <taxon>Alternaria sect. Panax</taxon>
    </lineage>
</organism>
<feature type="active site" description="Proton donor/acceptor" evidence="5">
    <location>
        <position position="262"/>
    </location>
</feature>
<keyword evidence="4 5" id="KW-0539">Nucleus</keyword>
<comment type="subcellular location">
    <subcellularLocation>
        <location evidence="5">Nucleus</location>
    </subcellularLocation>
</comment>
<feature type="region of interest" description="Disordered" evidence="6">
    <location>
        <begin position="1"/>
        <end position="51"/>
    </location>
</feature>
<sequence>MSLVDYPDSASDDDGKSPDVAAQAAQSAAKSTSKRKHSESSSALPPLPPAFHDLYATNARISTSDNPSLHGGRKRAVPHVEGIPTQPESDALHSLLHHVRDSIALQNAKRSKKLPVPEIIPSLQSELGAPLPLHVSLSRTLQINTDDKEPFLKTMSVAVRRCAVRAFNFEFQSLKWVPNFERNRWFLVLGIKQSKLNELNRLLQACNDATQYSGHPGLYIGGVGDGPMESHNSNNGPKRKKVDKNEVDKNEPHSHDYSQYFHVSIAWNLAEPDTEWTTLVQDIDTSKFIQAPEAAFDAVKVRVGNTVHSIALANRRPGFGKGGGGLGLG</sequence>
<dbReference type="EC" id="3.1.4.-" evidence="5"/>